<gene>
    <name evidence="7" type="primary">murJ_2</name>
    <name evidence="8" type="ORF">BPAOADCO_00016</name>
    <name evidence="7" type="ORF">PIKABMHP_00016</name>
</gene>
<feature type="transmembrane region" description="Helical" evidence="6">
    <location>
        <begin position="86"/>
        <end position="113"/>
    </location>
</feature>
<feature type="transmembrane region" description="Helical" evidence="6">
    <location>
        <begin position="125"/>
        <end position="147"/>
    </location>
</feature>
<feature type="transmembrane region" description="Helical" evidence="6">
    <location>
        <begin position="450"/>
        <end position="471"/>
    </location>
</feature>
<keyword evidence="3 6" id="KW-0812">Transmembrane</keyword>
<evidence type="ECO:0000256" key="5">
    <source>
        <dbReference type="ARBA" id="ARBA00023136"/>
    </source>
</evidence>
<evidence type="ECO:0000313" key="7">
    <source>
        <dbReference type="EMBL" id="QNO41775.1"/>
    </source>
</evidence>
<dbReference type="Pfam" id="PF01943">
    <property type="entry name" value="Polysacc_synt"/>
    <property type="match status" value="1"/>
</dbReference>
<feature type="transmembrane region" description="Helical" evidence="6">
    <location>
        <begin position="256"/>
        <end position="282"/>
    </location>
</feature>
<dbReference type="GO" id="GO:0005886">
    <property type="term" value="C:plasma membrane"/>
    <property type="evidence" value="ECO:0007669"/>
    <property type="project" value="UniProtKB-SubCell"/>
</dbReference>
<organism evidence="7">
    <name type="scientific">Candidatus Methanogaster sp. ANME-2c ERB4</name>
    <dbReference type="NCBI Taxonomy" id="2759911"/>
    <lineage>
        <taxon>Archaea</taxon>
        <taxon>Methanobacteriati</taxon>
        <taxon>Methanobacteriota</taxon>
        <taxon>Stenosarchaea group</taxon>
        <taxon>Methanomicrobia</taxon>
        <taxon>Methanosarcinales</taxon>
        <taxon>ANME-2 cluster</taxon>
        <taxon>Candidatus Methanogasteraceae</taxon>
        <taxon>Candidatus Methanogaster</taxon>
    </lineage>
</organism>
<keyword evidence="2" id="KW-1003">Cell membrane</keyword>
<feature type="transmembrane region" description="Helical" evidence="6">
    <location>
        <begin position="184"/>
        <end position="206"/>
    </location>
</feature>
<dbReference type="PANTHER" id="PTHR30250">
    <property type="entry name" value="PST FAMILY PREDICTED COLANIC ACID TRANSPORTER"/>
    <property type="match status" value="1"/>
</dbReference>
<proteinExistence type="predicted"/>
<keyword evidence="4 6" id="KW-1133">Transmembrane helix</keyword>
<feature type="transmembrane region" description="Helical" evidence="6">
    <location>
        <begin position="335"/>
        <end position="355"/>
    </location>
</feature>
<feature type="transmembrane region" description="Helical" evidence="6">
    <location>
        <begin position="303"/>
        <end position="329"/>
    </location>
</feature>
<keyword evidence="5 6" id="KW-0472">Membrane</keyword>
<evidence type="ECO:0000256" key="2">
    <source>
        <dbReference type="ARBA" id="ARBA00022475"/>
    </source>
</evidence>
<reference evidence="7" key="1">
    <citation type="submission" date="2020-06" db="EMBL/GenBank/DDBJ databases">
        <title>Unique genomic features of the anaerobic methanotrophic archaea.</title>
        <authorList>
            <person name="Chadwick G.L."/>
            <person name="Skennerton C.T."/>
            <person name="Laso-Perez R."/>
            <person name="Leu A.O."/>
            <person name="Speth D.R."/>
            <person name="Yu H."/>
            <person name="Morgan-Lang C."/>
            <person name="Hatzenpichler R."/>
            <person name="Goudeau D."/>
            <person name="Malmstrom R."/>
            <person name="Brazelton W.J."/>
            <person name="Woyke T."/>
            <person name="Hallam S.J."/>
            <person name="Tyson G.W."/>
            <person name="Wegener G."/>
            <person name="Boetius A."/>
            <person name="Orphan V."/>
        </authorList>
    </citation>
    <scope>NUCLEOTIDE SEQUENCE</scope>
</reference>
<evidence type="ECO:0000256" key="1">
    <source>
        <dbReference type="ARBA" id="ARBA00004651"/>
    </source>
</evidence>
<feature type="transmembrane region" description="Helical" evidence="6">
    <location>
        <begin position="227"/>
        <end position="250"/>
    </location>
</feature>
<dbReference type="EMBL" id="MT630760">
    <property type="protein sequence ID" value="QNO42752.1"/>
    <property type="molecule type" value="Genomic_DNA"/>
</dbReference>
<name>A0A7G9Y191_9EURY</name>
<accession>A0A7G9Y191</accession>
<dbReference type="EMBL" id="MT630670">
    <property type="protein sequence ID" value="QNO41775.1"/>
    <property type="molecule type" value="Genomic_DNA"/>
</dbReference>
<feature type="transmembrane region" description="Helical" evidence="6">
    <location>
        <begin position="52"/>
        <end position="74"/>
    </location>
</feature>
<evidence type="ECO:0000256" key="4">
    <source>
        <dbReference type="ARBA" id="ARBA00022989"/>
    </source>
</evidence>
<dbReference type="PANTHER" id="PTHR30250:SF27">
    <property type="entry name" value="POLYSACCHARIDE BIOSYNTHESIS PROTEIN"/>
    <property type="match status" value="1"/>
</dbReference>
<feature type="transmembrane region" description="Helical" evidence="6">
    <location>
        <begin position="12"/>
        <end position="40"/>
    </location>
</feature>
<dbReference type="InterPro" id="IPR002797">
    <property type="entry name" value="Polysacc_synth"/>
</dbReference>
<feature type="transmembrane region" description="Helical" evidence="6">
    <location>
        <begin position="159"/>
        <end position="178"/>
    </location>
</feature>
<feature type="transmembrane region" description="Helical" evidence="6">
    <location>
        <begin position="426"/>
        <end position="444"/>
    </location>
</feature>
<evidence type="ECO:0000313" key="8">
    <source>
        <dbReference type="EMBL" id="QNO42752.1"/>
    </source>
</evidence>
<sequence length="486" mass="52718">MKDAVKTKKKFAFDVGWVFISQIITLATGFLLSVILGRFLGAAAFGLFTMTLTIYTIASLVGGIGIPTAIVKYVAEFKEEKEKLDIFVSCGVVNSIVFGAIIGSILFALSGVLASAFSMPELTDLIKIIAFALPFLVVNNTLLGLLNGLREMKSYSFRTVIRSVLLIGFTILLIHLGLGIEGAVLALLLSEVGTLFLLIYISRNFFCFVIQDYVKTTKEVVKFGSQLFLANAIWMANTNADKLLIGYFLMDKDVGIYTIALAIASGLLMIPGAIGTITYPAISEYNSTGQYEAIETLINKSMKYSLVILSILGISIIVFSTDIILFLLTPEFLPAVTPLTILIFGMVFFGAWGAVGSAFSGVGRADIAWKICSVDLFVGLTLDLLLIPSFGICGAAIGTAGSLLTEVILSIILLKKVLNIRIQNIIFIKVIASVGVVFLLILVFEKLVNHYISGIFIILLYISLLILTNIITLQDLKEIHLIVKPD</sequence>
<feature type="transmembrane region" description="Helical" evidence="6">
    <location>
        <begin position="367"/>
        <end position="388"/>
    </location>
</feature>
<dbReference type="AlphaFoldDB" id="A0A7G9Y191"/>
<evidence type="ECO:0000256" key="6">
    <source>
        <dbReference type="SAM" id="Phobius"/>
    </source>
</evidence>
<comment type="subcellular location">
    <subcellularLocation>
        <location evidence="1">Cell membrane</location>
        <topology evidence="1">Multi-pass membrane protein</topology>
    </subcellularLocation>
</comment>
<evidence type="ECO:0000256" key="3">
    <source>
        <dbReference type="ARBA" id="ARBA00022692"/>
    </source>
</evidence>
<dbReference type="CDD" id="cd13128">
    <property type="entry name" value="MATE_Wzx_like"/>
    <property type="match status" value="1"/>
</dbReference>
<protein>
    <submittedName>
        <fullName evidence="7">Lipid II flippase MurJ</fullName>
    </submittedName>
</protein>
<dbReference type="InterPro" id="IPR050833">
    <property type="entry name" value="Poly_Biosynth_Transport"/>
</dbReference>